<sequence length="220" mass="25905">MDEFVVVYLDDIVVCGQTLEEHLEHLRKVLVRLREHELYTKLSKCFFTQKRIDFLGHVIKEGKIKMDQQKIQVITDWMPPKDIHVLRAFLGVCNFYRQFMKNYSLIAVLLTKLLKKVTTWDWGPKRAEAFNALKTAMSSCPVLALPNLAKPFEVQMDASDYALAEVLLQEGHLVAYEIRKLKYTERCYIAHEKELLVVVHCLRLWRHYLLGPRSWSRQTI</sequence>
<dbReference type="Proteomes" id="UP000790787">
    <property type="component" value="Chromosome 16"/>
</dbReference>
<dbReference type="STRING" id="4097.A0A1S4BTC7"/>
<dbReference type="OrthoDB" id="1686402at2759"/>
<dbReference type="Pfam" id="PF00078">
    <property type="entry name" value="RVT_1"/>
    <property type="match status" value="1"/>
</dbReference>
<dbReference type="Gene3D" id="3.30.70.270">
    <property type="match status" value="2"/>
</dbReference>
<feature type="domain" description="Reverse transcriptase/retrotransposon-derived protein RNase H-like" evidence="2">
    <location>
        <begin position="122"/>
        <end position="212"/>
    </location>
</feature>
<dbReference type="GeneID" id="107811602"/>
<evidence type="ECO:0000259" key="2">
    <source>
        <dbReference type="Pfam" id="PF17919"/>
    </source>
</evidence>
<dbReference type="SMR" id="A0A1S4BTC7"/>
<dbReference type="PANTHER" id="PTHR33064:SF37">
    <property type="entry name" value="RIBONUCLEASE H"/>
    <property type="match status" value="1"/>
</dbReference>
<dbReference type="KEGG" id="nta:107811602"/>
<dbReference type="Pfam" id="PF17919">
    <property type="entry name" value="RT_RNaseH_2"/>
    <property type="match status" value="1"/>
</dbReference>
<evidence type="ECO:0000259" key="1">
    <source>
        <dbReference type="Pfam" id="PF00078"/>
    </source>
</evidence>
<dbReference type="InterPro" id="IPR051320">
    <property type="entry name" value="Viral_Replic_Matur_Polypro"/>
</dbReference>
<dbReference type="PaxDb" id="4097-A0A1S4BTC7"/>
<reference evidence="3" key="1">
    <citation type="journal article" date="2014" name="Nat. Commun.">
        <title>The tobacco genome sequence and its comparison with those of tomato and potato.</title>
        <authorList>
            <person name="Sierro N."/>
            <person name="Battey J.N."/>
            <person name="Ouadi S."/>
            <person name="Bakaher N."/>
            <person name="Bovet L."/>
            <person name="Willig A."/>
            <person name="Goepfert S."/>
            <person name="Peitsch M.C."/>
            <person name="Ivanov N.V."/>
        </authorList>
    </citation>
    <scope>NUCLEOTIDE SEQUENCE [LARGE SCALE GENOMIC DNA]</scope>
</reference>
<evidence type="ECO:0000313" key="4">
    <source>
        <dbReference type="RefSeq" id="XP_016492053.1"/>
    </source>
</evidence>
<dbReference type="SUPFAM" id="SSF56672">
    <property type="entry name" value="DNA/RNA polymerases"/>
    <property type="match status" value="1"/>
</dbReference>
<dbReference type="InterPro" id="IPR043502">
    <property type="entry name" value="DNA/RNA_pol_sf"/>
</dbReference>
<organism evidence="3 4">
    <name type="scientific">Nicotiana tabacum</name>
    <name type="common">Common tobacco</name>
    <dbReference type="NCBI Taxonomy" id="4097"/>
    <lineage>
        <taxon>Eukaryota</taxon>
        <taxon>Viridiplantae</taxon>
        <taxon>Streptophyta</taxon>
        <taxon>Embryophyta</taxon>
        <taxon>Tracheophyta</taxon>
        <taxon>Spermatophyta</taxon>
        <taxon>Magnoliopsida</taxon>
        <taxon>eudicotyledons</taxon>
        <taxon>Gunneridae</taxon>
        <taxon>Pentapetalae</taxon>
        <taxon>asterids</taxon>
        <taxon>lamiids</taxon>
        <taxon>Solanales</taxon>
        <taxon>Solanaceae</taxon>
        <taxon>Nicotianoideae</taxon>
        <taxon>Nicotianeae</taxon>
        <taxon>Nicotiana</taxon>
    </lineage>
</organism>
<gene>
    <name evidence="4" type="primary">LOC107811602</name>
</gene>
<dbReference type="InterPro" id="IPR041577">
    <property type="entry name" value="RT_RNaseH_2"/>
</dbReference>
<dbReference type="AlphaFoldDB" id="A0A1S4BTC7"/>
<reference evidence="4" key="2">
    <citation type="submission" date="2025-08" db="UniProtKB">
        <authorList>
            <consortium name="RefSeq"/>
        </authorList>
    </citation>
    <scope>IDENTIFICATION</scope>
    <source>
        <tissue evidence="4">Leaf</tissue>
    </source>
</reference>
<dbReference type="FunFam" id="3.30.70.270:FF:000003">
    <property type="entry name" value="Transposon Ty3-G Gag-Pol polyprotein"/>
    <property type="match status" value="1"/>
</dbReference>
<feature type="domain" description="Reverse transcriptase" evidence="1">
    <location>
        <begin position="3"/>
        <end position="59"/>
    </location>
</feature>
<dbReference type="FunFam" id="3.30.70.270:FF:000020">
    <property type="entry name" value="Transposon Tf2-6 polyprotein-like Protein"/>
    <property type="match status" value="1"/>
</dbReference>
<keyword evidence="3" id="KW-1185">Reference proteome</keyword>
<dbReference type="InterPro" id="IPR000477">
    <property type="entry name" value="RT_dom"/>
</dbReference>
<protein>
    <submittedName>
        <fullName evidence="4">Mitochondrial protein AtMg00860</fullName>
    </submittedName>
</protein>
<dbReference type="PANTHER" id="PTHR33064">
    <property type="entry name" value="POL PROTEIN"/>
    <property type="match status" value="1"/>
</dbReference>
<dbReference type="InterPro" id="IPR043128">
    <property type="entry name" value="Rev_trsase/Diguanyl_cyclase"/>
</dbReference>
<dbReference type="RefSeq" id="XP_016492053.1">
    <property type="nucleotide sequence ID" value="XM_016636567.1"/>
</dbReference>
<proteinExistence type="predicted"/>
<evidence type="ECO:0000313" key="3">
    <source>
        <dbReference type="Proteomes" id="UP000790787"/>
    </source>
</evidence>
<name>A0A1S4BTC7_TOBAC</name>
<accession>A0A1S4BTC7</accession>
<dbReference type="OMA" id="RTHEGAK"/>